<dbReference type="SMART" id="SM00485">
    <property type="entry name" value="XPGN"/>
    <property type="match status" value="1"/>
</dbReference>
<dbReference type="Pfam" id="PF18380">
    <property type="entry name" value="GEN1_C"/>
    <property type="match status" value="1"/>
</dbReference>
<keyword evidence="6" id="KW-0255">Endonuclease</keyword>
<dbReference type="EMBL" id="JAGTJR010000036">
    <property type="protein sequence ID" value="KAH7036324.1"/>
    <property type="molecule type" value="Genomic_DNA"/>
</dbReference>
<feature type="domain" description="XPG N-terminal" evidence="5">
    <location>
        <begin position="1"/>
        <end position="98"/>
    </location>
</feature>
<organism evidence="6 7">
    <name type="scientific">Macrophomina phaseolina</name>
    <dbReference type="NCBI Taxonomy" id="35725"/>
    <lineage>
        <taxon>Eukaryota</taxon>
        <taxon>Fungi</taxon>
        <taxon>Dikarya</taxon>
        <taxon>Ascomycota</taxon>
        <taxon>Pezizomycotina</taxon>
        <taxon>Dothideomycetes</taxon>
        <taxon>Dothideomycetes incertae sedis</taxon>
        <taxon>Botryosphaeriales</taxon>
        <taxon>Botryosphaeriaceae</taxon>
        <taxon>Macrophomina</taxon>
    </lineage>
</organism>
<feature type="region of interest" description="Disordered" evidence="3">
    <location>
        <begin position="732"/>
        <end position="906"/>
    </location>
</feature>
<dbReference type="InterPro" id="IPR041177">
    <property type="entry name" value="GEN1_C"/>
</dbReference>
<feature type="compositionally biased region" description="Basic residues" evidence="3">
    <location>
        <begin position="677"/>
        <end position="687"/>
    </location>
</feature>
<feature type="region of interest" description="Disordered" evidence="3">
    <location>
        <begin position="398"/>
        <end position="417"/>
    </location>
</feature>
<comment type="caution">
    <text evidence="6">The sequence shown here is derived from an EMBL/GenBank/DDBJ whole genome shotgun (WGS) entry which is preliminary data.</text>
</comment>
<reference evidence="6 7" key="1">
    <citation type="journal article" date="2021" name="Nat. Commun.">
        <title>Genetic determinants of endophytism in the Arabidopsis root mycobiome.</title>
        <authorList>
            <person name="Mesny F."/>
            <person name="Miyauchi S."/>
            <person name="Thiergart T."/>
            <person name="Pickel B."/>
            <person name="Atanasova L."/>
            <person name="Karlsson M."/>
            <person name="Huettel B."/>
            <person name="Barry K.W."/>
            <person name="Haridas S."/>
            <person name="Chen C."/>
            <person name="Bauer D."/>
            <person name="Andreopoulos W."/>
            <person name="Pangilinan J."/>
            <person name="LaButti K."/>
            <person name="Riley R."/>
            <person name="Lipzen A."/>
            <person name="Clum A."/>
            <person name="Drula E."/>
            <person name="Henrissat B."/>
            <person name="Kohler A."/>
            <person name="Grigoriev I.V."/>
            <person name="Martin F.M."/>
            <person name="Hacquard S."/>
        </authorList>
    </citation>
    <scope>NUCLEOTIDE SEQUENCE [LARGE SCALE GENOMIC DNA]</scope>
    <source>
        <strain evidence="6 7">MPI-SDFR-AT-0080</strain>
    </source>
</reference>
<dbReference type="InterPro" id="IPR006085">
    <property type="entry name" value="XPG_DNA_repair_N"/>
</dbReference>
<evidence type="ECO:0000259" key="4">
    <source>
        <dbReference type="SMART" id="SM00484"/>
    </source>
</evidence>
<feature type="compositionally biased region" description="Basic residues" evidence="3">
    <location>
        <begin position="467"/>
        <end position="484"/>
    </location>
</feature>
<gene>
    <name evidence="6" type="ORF">B0J12DRAFT_678900</name>
</gene>
<dbReference type="InterPro" id="IPR037316">
    <property type="entry name" value="Yen1_H3TH"/>
</dbReference>
<keyword evidence="7" id="KW-1185">Reference proteome</keyword>
<feature type="compositionally biased region" description="Low complexity" evidence="3">
    <location>
        <begin position="931"/>
        <end position="940"/>
    </location>
</feature>
<feature type="domain" description="XPG-I" evidence="4">
    <location>
        <begin position="109"/>
        <end position="182"/>
    </location>
</feature>
<feature type="region of interest" description="Disordered" evidence="3">
    <location>
        <begin position="463"/>
        <end position="493"/>
    </location>
</feature>
<evidence type="ECO:0000313" key="7">
    <source>
        <dbReference type="Proteomes" id="UP000774617"/>
    </source>
</evidence>
<dbReference type="Pfam" id="PF00867">
    <property type="entry name" value="XPG_I"/>
    <property type="match status" value="1"/>
</dbReference>
<name>A0ABQ8G169_9PEZI</name>
<feature type="region of interest" description="Disordered" evidence="3">
    <location>
        <begin position="636"/>
        <end position="717"/>
    </location>
</feature>
<evidence type="ECO:0000313" key="6">
    <source>
        <dbReference type="EMBL" id="KAH7036324.1"/>
    </source>
</evidence>
<dbReference type="SUPFAM" id="SSF47807">
    <property type="entry name" value="5' to 3' exonuclease, C-terminal subdomain"/>
    <property type="match status" value="1"/>
</dbReference>
<dbReference type="PANTHER" id="PTHR11081:SF75">
    <property type="entry name" value="ENDONUCLEASE, PUTATIVE (AFU_ORTHOLOGUE AFUA_3G13260)-RELATED"/>
    <property type="match status" value="1"/>
</dbReference>
<dbReference type="InterPro" id="IPR029060">
    <property type="entry name" value="PIN-like_dom_sf"/>
</dbReference>
<dbReference type="InterPro" id="IPR036279">
    <property type="entry name" value="5-3_exonuclease_C_sf"/>
</dbReference>
<dbReference type="SMART" id="SM00484">
    <property type="entry name" value="XPGI"/>
    <property type="match status" value="1"/>
</dbReference>
<dbReference type="InterPro" id="IPR006084">
    <property type="entry name" value="XPG/Rad2"/>
</dbReference>
<evidence type="ECO:0000256" key="3">
    <source>
        <dbReference type="SAM" id="MobiDB-lite"/>
    </source>
</evidence>
<sequence length="962" mass="105544">MGIHGIYKEIGPGERIALSKLAIEKFEDTGRPLRIAIDTSIWLFQIQSSKGGTNPALRTFYYRLLRLISLSIHPLFVFDGPNKPPFKRNKRTGPNVASIPEFLAKQLLKQFGFPFHIAPGEAEAECALLQREGIVDVVLSEDVDTLMFGSRITLRNWSPEQKSSKVPTHVNVYDAGKTKSGPSGLDREGMILVALMSGGDYLPEGIPGCGPKTACEAARAGFGHRLCAIKKKDTAALQAWREDLARELRTNESKFFKRKHGTLSVPEDFPRADILGYYVSPAISSPEALERLKRNLRWDQDLNFAGLRTFTADAFEWVKVTGAKKFIRNLAPALLVRHLRMRGQAAAEGRLSEDPDVIEAEEGKLVTSIHGTRQHPSTDNTPELRVAFSPIDIVNIDLDAEEPDDEPGEDEDEEEEMALAGNCDGEAPKKRGPYLYDPTHLDKIWIFETLVKIGAPLTVQDWEEKQRRKTAPKPAKVTKPRAPKKTTGGMQKGAMDSFTRITKANAGLALAKRRSPSIDRVDLSRTSEGLELELGEAPMASSSRATFKPSSRPDSHSVVMKAPVIIDILSSPEAPCQGSHLPAEKLDEHYRSPNITKRIRTLRRSQTSPGNCADALPSQHGNVSCMSQTSPMAGDLFTSTTLGSTGESTSSHQPILNTQKAARTTNSSRDTKPSTPSRRRQPQQKKKKTEDVSPSKRQMTLQESLGLSKSNNASSEGRHASFLGMHRRATPGAEEVEELDLSHSSPNVPEDWGSNTWRHSNMEPEPSSQVLGLSEAVRNSQAHEKSRHPRGGSLQISSGNRGTRPANTGMKRGAKGAPSITAARSTRLGMSPGLRRSPRQHDGSQSNVVVQGTTDLRRSPRHHRTMVGGVEESAENNARLRASSDKDARSTGSVGTPAKRTAKKQVIRLRESLQGSWKLVDASSVDVLDMTGDGRSQTSGGRQGRRRAWRQSEVEVLDLTNG</sequence>
<dbReference type="Gene3D" id="1.10.150.20">
    <property type="entry name" value="5' to 3' exonuclease, C-terminal subdomain"/>
    <property type="match status" value="1"/>
</dbReference>
<dbReference type="InterPro" id="IPR006086">
    <property type="entry name" value="XPG-I_dom"/>
</dbReference>
<dbReference type="GO" id="GO:0004519">
    <property type="term" value="F:endonuclease activity"/>
    <property type="evidence" value="ECO:0007669"/>
    <property type="project" value="UniProtKB-KW"/>
</dbReference>
<keyword evidence="1" id="KW-0540">Nuclease</keyword>
<dbReference type="SUPFAM" id="SSF88723">
    <property type="entry name" value="PIN domain-like"/>
    <property type="match status" value="1"/>
</dbReference>
<accession>A0ABQ8G169</accession>
<protein>
    <submittedName>
        <fullName evidence="6">Flap structure-specific endonuclease</fullName>
    </submittedName>
</protein>
<dbReference type="PANTHER" id="PTHR11081">
    <property type="entry name" value="FLAP ENDONUCLEASE FAMILY MEMBER"/>
    <property type="match status" value="1"/>
</dbReference>
<dbReference type="Proteomes" id="UP000774617">
    <property type="component" value="Unassembled WGS sequence"/>
</dbReference>
<keyword evidence="2" id="KW-0378">Hydrolase</keyword>
<feature type="region of interest" description="Disordered" evidence="3">
    <location>
        <begin position="924"/>
        <end position="962"/>
    </location>
</feature>
<feature type="compositionally biased region" description="Low complexity" evidence="3">
    <location>
        <begin position="638"/>
        <end position="651"/>
    </location>
</feature>
<evidence type="ECO:0000259" key="5">
    <source>
        <dbReference type="SMART" id="SM00485"/>
    </source>
</evidence>
<feature type="compositionally biased region" description="Polar residues" evidence="3">
    <location>
        <begin position="652"/>
        <end position="668"/>
    </location>
</feature>
<feature type="compositionally biased region" description="Polar residues" evidence="3">
    <location>
        <begin position="843"/>
        <end position="854"/>
    </location>
</feature>
<dbReference type="CDD" id="cd09906">
    <property type="entry name" value="H3TH_YEN1"/>
    <property type="match status" value="1"/>
</dbReference>
<evidence type="ECO:0000256" key="2">
    <source>
        <dbReference type="ARBA" id="ARBA00022801"/>
    </source>
</evidence>
<dbReference type="PRINTS" id="PR00853">
    <property type="entry name" value="XPGRADSUPER"/>
</dbReference>
<feature type="compositionally biased region" description="Polar residues" evidence="3">
    <location>
        <begin position="695"/>
        <end position="715"/>
    </location>
</feature>
<proteinExistence type="predicted"/>
<feature type="compositionally biased region" description="Polar residues" evidence="3">
    <location>
        <begin position="742"/>
        <end position="759"/>
    </location>
</feature>
<dbReference type="Pfam" id="PF00752">
    <property type="entry name" value="XPG_N"/>
    <property type="match status" value="1"/>
</dbReference>
<dbReference type="CDD" id="cd09870">
    <property type="entry name" value="PIN_YEN1"/>
    <property type="match status" value="1"/>
</dbReference>
<evidence type="ECO:0000256" key="1">
    <source>
        <dbReference type="ARBA" id="ARBA00022722"/>
    </source>
</evidence>
<dbReference type="Gene3D" id="3.40.50.1010">
    <property type="entry name" value="5'-nuclease"/>
    <property type="match status" value="2"/>
</dbReference>